<protein>
    <submittedName>
        <fullName evidence="1">Uncharacterized protein</fullName>
    </submittedName>
</protein>
<accession>A0A1C7N6H6</accession>
<reference evidence="1 2" key="1">
    <citation type="submission" date="2016-03" db="EMBL/GenBank/DDBJ databases">
        <title>Choanephora cucurbitarum.</title>
        <authorList>
            <person name="Min B."/>
            <person name="Park H."/>
            <person name="Park J.-H."/>
            <person name="Shin H.-D."/>
            <person name="Choi I.-G."/>
        </authorList>
    </citation>
    <scope>NUCLEOTIDE SEQUENCE [LARGE SCALE GENOMIC DNA]</scope>
    <source>
        <strain evidence="1 2">KUS-F28377</strain>
    </source>
</reference>
<dbReference type="InParanoid" id="A0A1C7N6H6"/>
<comment type="caution">
    <text evidence="1">The sequence shown here is derived from an EMBL/GenBank/DDBJ whole genome shotgun (WGS) entry which is preliminary data.</text>
</comment>
<name>A0A1C7N6H6_9FUNG</name>
<dbReference type="Proteomes" id="UP000093000">
    <property type="component" value="Unassembled WGS sequence"/>
</dbReference>
<proteinExistence type="predicted"/>
<keyword evidence="2" id="KW-1185">Reference proteome</keyword>
<evidence type="ECO:0000313" key="1">
    <source>
        <dbReference type="EMBL" id="OBZ84641.1"/>
    </source>
</evidence>
<gene>
    <name evidence="1" type="ORF">A0J61_07304</name>
</gene>
<sequence length="71" mass="8273">METISDQEFRAKLESHFSLYRINLRSPVASHIKPGHWYRVDLLLVNELGLFRRADIEPDGQVEVTCDLYSP</sequence>
<feature type="non-terminal residue" evidence="1">
    <location>
        <position position="71"/>
    </location>
</feature>
<dbReference type="STRING" id="101091.A0A1C7N6H6"/>
<organism evidence="1 2">
    <name type="scientific">Choanephora cucurbitarum</name>
    <dbReference type="NCBI Taxonomy" id="101091"/>
    <lineage>
        <taxon>Eukaryota</taxon>
        <taxon>Fungi</taxon>
        <taxon>Fungi incertae sedis</taxon>
        <taxon>Mucoromycota</taxon>
        <taxon>Mucoromycotina</taxon>
        <taxon>Mucoromycetes</taxon>
        <taxon>Mucorales</taxon>
        <taxon>Mucorineae</taxon>
        <taxon>Choanephoraceae</taxon>
        <taxon>Choanephoroideae</taxon>
        <taxon>Choanephora</taxon>
    </lineage>
</organism>
<evidence type="ECO:0000313" key="2">
    <source>
        <dbReference type="Proteomes" id="UP000093000"/>
    </source>
</evidence>
<dbReference type="AlphaFoldDB" id="A0A1C7N6H6"/>
<dbReference type="EMBL" id="LUGH01000486">
    <property type="protein sequence ID" value="OBZ84641.1"/>
    <property type="molecule type" value="Genomic_DNA"/>
</dbReference>